<evidence type="ECO:0000313" key="2">
    <source>
        <dbReference type="Proteomes" id="UP001568358"/>
    </source>
</evidence>
<sequence>MASESVIQQVNYAYKLEEISRGFDATEKQLNTAIRRACGKLARWMKAQALRELAQETGIKPSKLKSRVRSASKTKEGLPVGRVWIGGSSVSFRSLGPKKAKGGAKAGGIFKKNAFQVNHRNEQWFQRVGSDRLPIKKITVDIMAPAMRVIRADIAPEAEKKFFEIFEREIRWETTRNLT</sequence>
<dbReference type="EMBL" id="JBFSOO010000008">
    <property type="protein sequence ID" value="MEZ6854198.1"/>
    <property type="molecule type" value="Genomic_DNA"/>
</dbReference>
<gene>
    <name evidence="1" type="ORF">AB2Z07_11775</name>
</gene>
<protein>
    <recommendedName>
        <fullName evidence="3">Phage tail protein</fullName>
    </recommendedName>
</protein>
<comment type="caution">
    <text evidence="1">The sequence shown here is derived from an EMBL/GenBank/DDBJ whole genome shotgun (WGS) entry which is preliminary data.</text>
</comment>
<reference evidence="1 2" key="1">
    <citation type="submission" date="2024-07" db="EMBL/GenBank/DDBJ databases">
        <title>Active virus-host system and metabolic interactions in a Lokiarchaeon culture.</title>
        <authorList>
            <person name="Ponce Toledo R.I."/>
            <person name="Rodrigues Oliveira T."/>
            <person name="Schleper C."/>
        </authorList>
    </citation>
    <scope>NUCLEOTIDE SEQUENCE [LARGE SCALE GENOMIC DNA]</scope>
    <source>
        <strain evidence="1 2">B35</strain>
    </source>
</reference>
<dbReference type="Proteomes" id="UP001568358">
    <property type="component" value="Unassembled WGS sequence"/>
</dbReference>
<organism evidence="1 2">
    <name type="scientific">Halodesulfovibrio aestuarii</name>
    <dbReference type="NCBI Taxonomy" id="126333"/>
    <lineage>
        <taxon>Bacteria</taxon>
        <taxon>Pseudomonadati</taxon>
        <taxon>Thermodesulfobacteriota</taxon>
        <taxon>Desulfovibrionia</taxon>
        <taxon>Desulfovibrionales</taxon>
        <taxon>Desulfovibrionaceae</taxon>
        <taxon>Halodesulfovibrio</taxon>
    </lineage>
</organism>
<evidence type="ECO:0008006" key="3">
    <source>
        <dbReference type="Google" id="ProtNLM"/>
    </source>
</evidence>
<keyword evidence="2" id="KW-1185">Reference proteome</keyword>
<dbReference type="RefSeq" id="WP_371150740.1">
    <property type="nucleotide sequence ID" value="NZ_JBFSOO010000008.1"/>
</dbReference>
<accession>A0ABV4JTY4</accession>
<evidence type="ECO:0000313" key="1">
    <source>
        <dbReference type="EMBL" id="MEZ6854198.1"/>
    </source>
</evidence>
<proteinExistence type="predicted"/>
<name>A0ABV4JTY4_9BACT</name>